<reference evidence="2" key="2">
    <citation type="submission" date="2023-07" db="EMBL/GenBank/DDBJ databases">
        <authorList>
            <consortium name="Lawrence Berkeley National Laboratory"/>
            <person name="Haridas S."/>
            <person name="Hensen N."/>
            <person name="Bonometti L."/>
            <person name="Westerberg I."/>
            <person name="Brannstrom I.O."/>
            <person name="Guillou S."/>
            <person name="Cros-Aarteil S."/>
            <person name="Calhoun S."/>
            <person name="Kuo A."/>
            <person name="Mondo S."/>
            <person name="Pangilinan J."/>
            <person name="Riley R."/>
            <person name="LaButti K."/>
            <person name="Andreopoulos B."/>
            <person name="Lipzen A."/>
            <person name="Chen C."/>
            <person name="Yanf M."/>
            <person name="Daum C."/>
            <person name="Ng V."/>
            <person name="Clum A."/>
            <person name="Steindorff A."/>
            <person name="Ohm R."/>
            <person name="Martin F."/>
            <person name="Silar P."/>
            <person name="Natvig D."/>
            <person name="Lalanne C."/>
            <person name="Gautier V."/>
            <person name="Ament-velasquez S.L."/>
            <person name="Kruys A."/>
            <person name="Hutchinson M.I."/>
            <person name="Powell A.J."/>
            <person name="Barry K."/>
            <person name="Miller A.N."/>
            <person name="Grigoriev I.V."/>
            <person name="Debuchy R."/>
            <person name="Gladieux P."/>
            <person name="Thoren M.H."/>
            <person name="Johannesson H."/>
        </authorList>
    </citation>
    <scope>NUCLEOTIDE SEQUENCE</scope>
    <source>
        <strain evidence="2">FGSC 1904</strain>
    </source>
</reference>
<protein>
    <submittedName>
        <fullName evidence="2">Uncharacterized protein</fullName>
    </submittedName>
</protein>
<name>A0AAE0PBN1_SORBR</name>
<evidence type="ECO:0000313" key="3">
    <source>
        <dbReference type="Proteomes" id="UP001281003"/>
    </source>
</evidence>
<feature type="chain" id="PRO_5042257250" evidence="1">
    <location>
        <begin position="22"/>
        <end position="178"/>
    </location>
</feature>
<feature type="signal peptide" evidence="1">
    <location>
        <begin position="1"/>
        <end position="21"/>
    </location>
</feature>
<evidence type="ECO:0000313" key="2">
    <source>
        <dbReference type="EMBL" id="KAK3396903.1"/>
    </source>
</evidence>
<dbReference type="EMBL" id="JAUTDP010000008">
    <property type="protein sequence ID" value="KAK3396903.1"/>
    <property type="molecule type" value="Genomic_DNA"/>
</dbReference>
<comment type="caution">
    <text evidence="2">The sequence shown here is derived from an EMBL/GenBank/DDBJ whole genome shotgun (WGS) entry which is preliminary data.</text>
</comment>
<gene>
    <name evidence="2" type="ORF">B0T20DRAFT_245130</name>
</gene>
<accession>A0AAE0PBN1</accession>
<sequence length="178" mass="19696">MYQPICHLFFVLLSLLTLTFAHPLTKCPPIPKWTLLSVNVTYSNDTFTPGIVSLEVQSSTTSAVDLFTCDLQFNSICLPNETRLPSDKDVLVRFYINIELAQITFNKTWECDGGEGAETPRPQYAIGSGEFHLTCPEVITEDMTCVGPLEGAMELDAVIVEVPPPPQEEDEDGVERIG</sequence>
<proteinExistence type="predicted"/>
<organism evidence="2 3">
    <name type="scientific">Sordaria brevicollis</name>
    <dbReference type="NCBI Taxonomy" id="83679"/>
    <lineage>
        <taxon>Eukaryota</taxon>
        <taxon>Fungi</taxon>
        <taxon>Dikarya</taxon>
        <taxon>Ascomycota</taxon>
        <taxon>Pezizomycotina</taxon>
        <taxon>Sordariomycetes</taxon>
        <taxon>Sordariomycetidae</taxon>
        <taxon>Sordariales</taxon>
        <taxon>Sordariaceae</taxon>
        <taxon>Sordaria</taxon>
    </lineage>
</organism>
<keyword evidence="3" id="KW-1185">Reference proteome</keyword>
<evidence type="ECO:0000256" key="1">
    <source>
        <dbReference type="SAM" id="SignalP"/>
    </source>
</evidence>
<dbReference type="AlphaFoldDB" id="A0AAE0PBN1"/>
<keyword evidence="1" id="KW-0732">Signal</keyword>
<reference evidence="2" key="1">
    <citation type="journal article" date="2023" name="Mol. Phylogenet. Evol.">
        <title>Genome-scale phylogeny and comparative genomics of the fungal order Sordariales.</title>
        <authorList>
            <person name="Hensen N."/>
            <person name="Bonometti L."/>
            <person name="Westerberg I."/>
            <person name="Brannstrom I.O."/>
            <person name="Guillou S."/>
            <person name="Cros-Aarteil S."/>
            <person name="Calhoun S."/>
            <person name="Haridas S."/>
            <person name="Kuo A."/>
            <person name="Mondo S."/>
            <person name="Pangilinan J."/>
            <person name="Riley R."/>
            <person name="LaButti K."/>
            <person name="Andreopoulos B."/>
            <person name="Lipzen A."/>
            <person name="Chen C."/>
            <person name="Yan M."/>
            <person name="Daum C."/>
            <person name="Ng V."/>
            <person name="Clum A."/>
            <person name="Steindorff A."/>
            <person name="Ohm R.A."/>
            <person name="Martin F."/>
            <person name="Silar P."/>
            <person name="Natvig D.O."/>
            <person name="Lalanne C."/>
            <person name="Gautier V."/>
            <person name="Ament-Velasquez S.L."/>
            <person name="Kruys A."/>
            <person name="Hutchinson M.I."/>
            <person name="Powell A.J."/>
            <person name="Barry K."/>
            <person name="Miller A.N."/>
            <person name="Grigoriev I.V."/>
            <person name="Debuchy R."/>
            <person name="Gladieux P."/>
            <person name="Hiltunen Thoren M."/>
            <person name="Johannesson H."/>
        </authorList>
    </citation>
    <scope>NUCLEOTIDE SEQUENCE</scope>
    <source>
        <strain evidence="2">FGSC 1904</strain>
    </source>
</reference>
<dbReference type="Proteomes" id="UP001281003">
    <property type="component" value="Unassembled WGS sequence"/>
</dbReference>